<feature type="region of interest" description="Disordered" evidence="1">
    <location>
        <begin position="151"/>
        <end position="212"/>
    </location>
</feature>
<evidence type="ECO:0000256" key="1">
    <source>
        <dbReference type="SAM" id="MobiDB-lite"/>
    </source>
</evidence>
<sequence>MSRRPITSDRIHRQGAGLLALEDVRIESGLSLEFASHTRHSVQIGTFISESYTMQGSALSYLLLLKCIRRQARRMHAAHTRAGPLHTGKQKLLLSSTPKSYREHGEGGGGEGRMGLRCQTASDSNHIILHCEHDKAFMTCQKVEVAAKFRPNITGDDDDDDDDDEDDDEEDEGWMGLSSTCQSSQPTGVGRICPSTRGSKVKGRELANIRSY</sequence>
<keyword evidence="3" id="KW-1185">Reference proteome</keyword>
<protein>
    <submittedName>
        <fullName evidence="2">Uncharacterized protein</fullName>
    </submittedName>
</protein>
<accession>A0A9N7Z1X2</accession>
<dbReference type="AlphaFoldDB" id="A0A9N7Z1X2"/>
<dbReference type="EMBL" id="CADEAL010003926">
    <property type="protein sequence ID" value="CAB1446784.1"/>
    <property type="molecule type" value="Genomic_DNA"/>
</dbReference>
<organism evidence="2 3">
    <name type="scientific">Pleuronectes platessa</name>
    <name type="common">European plaice</name>
    <dbReference type="NCBI Taxonomy" id="8262"/>
    <lineage>
        <taxon>Eukaryota</taxon>
        <taxon>Metazoa</taxon>
        <taxon>Chordata</taxon>
        <taxon>Craniata</taxon>
        <taxon>Vertebrata</taxon>
        <taxon>Euteleostomi</taxon>
        <taxon>Actinopterygii</taxon>
        <taxon>Neopterygii</taxon>
        <taxon>Teleostei</taxon>
        <taxon>Neoteleostei</taxon>
        <taxon>Acanthomorphata</taxon>
        <taxon>Carangaria</taxon>
        <taxon>Pleuronectiformes</taxon>
        <taxon>Pleuronectoidei</taxon>
        <taxon>Pleuronectidae</taxon>
        <taxon>Pleuronectes</taxon>
    </lineage>
</organism>
<name>A0A9N7Z1X2_PLEPL</name>
<evidence type="ECO:0000313" key="3">
    <source>
        <dbReference type="Proteomes" id="UP001153269"/>
    </source>
</evidence>
<reference evidence="2" key="1">
    <citation type="submission" date="2020-03" db="EMBL/GenBank/DDBJ databases">
        <authorList>
            <person name="Weist P."/>
        </authorList>
    </citation>
    <scope>NUCLEOTIDE SEQUENCE</scope>
</reference>
<feature type="compositionally biased region" description="Polar residues" evidence="1">
    <location>
        <begin position="177"/>
        <end position="187"/>
    </location>
</feature>
<evidence type="ECO:0000313" key="2">
    <source>
        <dbReference type="EMBL" id="CAB1446784.1"/>
    </source>
</evidence>
<comment type="caution">
    <text evidence="2">The sequence shown here is derived from an EMBL/GenBank/DDBJ whole genome shotgun (WGS) entry which is preliminary data.</text>
</comment>
<feature type="compositionally biased region" description="Basic and acidic residues" evidence="1">
    <location>
        <begin position="202"/>
        <end position="212"/>
    </location>
</feature>
<proteinExistence type="predicted"/>
<gene>
    <name evidence="2" type="ORF">PLEPLA_LOCUS34507</name>
</gene>
<feature type="compositionally biased region" description="Acidic residues" evidence="1">
    <location>
        <begin position="155"/>
        <end position="173"/>
    </location>
</feature>
<dbReference type="Proteomes" id="UP001153269">
    <property type="component" value="Unassembled WGS sequence"/>
</dbReference>